<keyword evidence="2" id="KW-1185">Reference proteome</keyword>
<dbReference type="AlphaFoldDB" id="A0A7D9CY76"/>
<organism evidence="1 2">
    <name type="scientific">Dekkera bruxellensis</name>
    <name type="common">Brettanomyces custersii</name>
    <dbReference type="NCBI Taxonomy" id="5007"/>
    <lineage>
        <taxon>Eukaryota</taxon>
        <taxon>Fungi</taxon>
        <taxon>Dikarya</taxon>
        <taxon>Ascomycota</taxon>
        <taxon>Saccharomycotina</taxon>
        <taxon>Pichiomycetes</taxon>
        <taxon>Pichiales</taxon>
        <taxon>Pichiaceae</taxon>
        <taxon>Brettanomyces</taxon>
    </lineage>
</organism>
<evidence type="ECO:0000313" key="1">
    <source>
        <dbReference type="EMBL" id="VUG18594.1"/>
    </source>
</evidence>
<gene>
    <name evidence="1" type="ORF">DEBR0S3_15368G</name>
</gene>
<sequence length="469" mass="53691">MNASLSTDENDSILTESIESELLESTGNHLSFWDNFLSALSSGWILRPKSLTLTSHPVQAEFWVKRSKCVGDESERETCSLMIASMCKKDLEIQKHVVKRVRFPLNFTEKQEREALNTFSWERGLYNSIINLFSRKNPEKVCYKTICSHLLTPQAKQQGKWYISHYKDVVECTIHTFLRDFKRLNKNGDKRTVLPMLLNKKASFSQLLIPASMWSKTNPLLGTLIDFDKFLLSHPRVSNKLENDFLFILDGPHQFYIEIPFTRDSLEPKEAAAGHFAFIVPEPSEFITCIDSEGYISVIGGNMLKEITVLQTRLKAMKPKNENGEPDEQFQSLSKLVSTVSNSFNKKVTRFLCERFDYIFIPTISTTCPPDTVRTNILSNSLYMKLADNLHHKADTFERQTIIKTHKYDGVENICSSCGIKGKAITEFGLFCCSRCGLRSDLSENQAKTAMLMYLKPYVKKMVRDSITQ</sequence>
<proteinExistence type="predicted"/>
<protein>
    <submittedName>
        <fullName evidence="1">DEBR0S3_15368g1_1</fullName>
    </submittedName>
</protein>
<dbReference type="EMBL" id="CABFWN010000003">
    <property type="protein sequence ID" value="VUG18594.1"/>
    <property type="molecule type" value="Genomic_DNA"/>
</dbReference>
<accession>A0A7D9CY76</accession>
<dbReference type="Proteomes" id="UP000478008">
    <property type="component" value="Unassembled WGS sequence"/>
</dbReference>
<reference evidence="1 2" key="1">
    <citation type="submission" date="2019-07" db="EMBL/GenBank/DDBJ databases">
        <authorList>
            <person name="Friedrich A."/>
            <person name="Schacherer J."/>
        </authorList>
    </citation>
    <scope>NUCLEOTIDE SEQUENCE [LARGE SCALE GENOMIC DNA]</scope>
</reference>
<name>A0A7D9CY76_DEKBR</name>
<evidence type="ECO:0000313" key="2">
    <source>
        <dbReference type="Proteomes" id="UP000478008"/>
    </source>
</evidence>